<dbReference type="SMART" id="SM00034">
    <property type="entry name" value="CLECT"/>
    <property type="match status" value="1"/>
</dbReference>
<reference evidence="3" key="1">
    <citation type="submission" date="2021-06" db="EMBL/GenBank/DDBJ databases">
        <authorList>
            <consortium name="Wellcome Sanger Institute Data Sharing"/>
        </authorList>
    </citation>
    <scope>NUCLEOTIDE SEQUENCE [LARGE SCALE GENOMIC DNA]</scope>
</reference>
<protein>
    <recommendedName>
        <fullName evidence="2">C-type lectin domain-containing protein</fullName>
    </recommendedName>
</protein>
<keyword evidence="4" id="KW-1185">Reference proteome</keyword>
<dbReference type="InterPro" id="IPR001304">
    <property type="entry name" value="C-type_lectin-like"/>
</dbReference>
<keyword evidence="1" id="KW-1015">Disulfide bond</keyword>
<dbReference type="InterPro" id="IPR016186">
    <property type="entry name" value="C-type_lectin-like/link_sf"/>
</dbReference>
<sequence length="136" mass="15557">MKTANLFSQSSVLVVTKHKQSSCGRSSQQYVPYKLTWSNALNYCKVNCSGTLITVENETMNKNLSNCCLNSWIGLRHEYDNWNWSNSDPVTYTNWKRNFYCAVLQSDGSWNDSDCNALNPFLCYNGESDLILNNVK</sequence>
<evidence type="ECO:0000313" key="3">
    <source>
        <dbReference type="Ensembl" id="ENSECRP00000006812.1"/>
    </source>
</evidence>
<reference evidence="3" key="2">
    <citation type="submission" date="2025-08" db="UniProtKB">
        <authorList>
            <consortium name="Ensembl"/>
        </authorList>
    </citation>
    <scope>IDENTIFICATION</scope>
</reference>
<dbReference type="SUPFAM" id="SSF56436">
    <property type="entry name" value="C-type lectin-like"/>
    <property type="match status" value="1"/>
</dbReference>
<dbReference type="InterPro" id="IPR018378">
    <property type="entry name" value="C-type_lectin_CS"/>
</dbReference>
<dbReference type="Ensembl" id="ENSECRT00000006921.1">
    <property type="protein sequence ID" value="ENSECRP00000006812.1"/>
    <property type="gene ID" value="ENSECRG00000004544.1"/>
</dbReference>
<organism evidence="3 4">
    <name type="scientific">Erpetoichthys calabaricus</name>
    <name type="common">Rope fish</name>
    <name type="synonym">Calamoichthys calabaricus</name>
    <dbReference type="NCBI Taxonomy" id="27687"/>
    <lineage>
        <taxon>Eukaryota</taxon>
        <taxon>Metazoa</taxon>
        <taxon>Chordata</taxon>
        <taxon>Craniata</taxon>
        <taxon>Vertebrata</taxon>
        <taxon>Euteleostomi</taxon>
        <taxon>Actinopterygii</taxon>
        <taxon>Polypteriformes</taxon>
        <taxon>Polypteridae</taxon>
        <taxon>Erpetoichthys</taxon>
    </lineage>
</organism>
<accession>A0A8C4RU58</accession>
<dbReference type="GeneTree" id="ENSGT00940000176041"/>
<dbReference type="Pfam" id="PF00059">
    <property type="entry name" value="Lectin_C"/>
    <property type="match status" value="1"/>
</dbReference>
<name>A0A8C4RU58_ERPCA</name>
<dbReference type="PROSITE" id="PS50041">
    <property type="entry name" value="C_TYPE_LECTIN_2"/>
    <property type="match status" value="1"/>
</dbReference>
<evidence type="ECO:0000259" key="2">
    <source>
        <dbReference type="PROSITE" id="PS50041"/>
    </source>
</evidence>
<evidence type="ECO:0000313" key="4">
    <source>
        <dbReference type="Proteomes" id="UP000694620"/>
    </source>
</evidence>
<feature type="domain" description="C-type lectin" evidence="2">
    <location>
        <begin position="19"/>
        <end position="124"/>
    </location>
</feature>
<dbReference type="InterPro" id="IPR016187">
    <property type="entry name" value="CTDL_fold"/>
</dbReference>
<dbReference type="PANTHER" id="PTHR45784">
    <property type="entry name" value="C-TYPE LECTIN DOMAIN FAMILY 20 MEMBER A-RELATED"/>
    <property type="match status" value="1"/>
</dbReference>
<evidence type="ECO:0000256" key="1">
    <source>
        <dbReference type="ARBA" id="ARBA00023157"/>
    </source>
</evidence>
<reference evidence="3" key="3">
    <citation type="submission" date="2025-09" db="UniProtKB">
        <authorList>
            <consortium name="Ensembl"/>
        </authorList>
    </citation>
    <scope>IDENTIFICATION</scope>
</reference>
<dbReference type="PROSITE" id="PS00615">
    <property type="entry name" value="C_TYPE_LECTIN_1"/>
    <property type="match status" value="1"/>
</dbReference>
<dbReference type="Gene3D" id="3.10.100.10">
    <property type="entry name" value="Mannose-Binding Protein A, subunit A"/>
    <property type="match status" value="1"/>
</dbReference>
<dbReference type="PANTHER" id="PTHR45784:SF5">
    <property type="entry name" value="C-TYPE LECTIN DOMAIN FAMILY 20 MEMBER A-RELATED"/>
    <property type="match status" value="1"/>
</dbReference>
<proteinExistence type="predicted"/>
<dbReference type="AlphaFoldDB" id="A0A8C4RU58"/>
<dbReference type="Proteomes" id="UP000694620">
    <property type="component" value="Chromosome 1"/>
</dbReference>